<dbReference type="InterPro" id="IPR001202">
    <property type="entry name" value="WW_dom"/>
</dbReference>
<dbReference type="PROSITE" id="PS01159">
    <property type="entry name" value="WW_DOMAIN_1"/>
    <property type="match status" value="1"/>
</dbReference>
<dbReference type="SUPFAM" id="SSF51045">
    <property type="entry name" value="WW domain"/>
    <property type="match status" value="1"/>
</dbReference>
<dbReference type="SMART" id="SM00324">
    <property type="entry name" value="RhoGAP"/>
    <property type="match status" value="1"/>
</dbReference>
<dbReference type="Pfam" id="PF00620">
    <property type="entry name" value="RhoGAP"/>
    <property type="match status" value="1"/>
</dbReference>
<dbReference type="InterPro" id="IPR000857">
    <property type="entry name" value="MyTH4_dom"/>
</dbReference>
<dbReference type="Pfam" id="PF00784">
    <property type="entry name" value="MyTH4"/>
    <property type="match status" value="1"/>
</dbReference>
<dbReference type="EMBL" id="JAPFFF010000003">
    <property type="protein sequence ID" value="KAK8894624.1"/>
    <property type="molecule type" value="Genomic_DNA"/>
</dbReference>
<evidence type="ECO:0000259" key="4">
    <source>
        <dbReference type="PROSITE" id="PS51016"/>
    </source>
</evidence>
<dbReference type="InterPro" id="IPR008936">
    <property type="entry name" value="Rho_GTPase_activation_prot"/>
</dbReference>
<dbReference type="Gene3D" id="1.10.555.10">
    <property type="entry name" value="Rho GTPase activation protein"/>
    <property type="match status" value="1"/>
</dbReference>
<dbReference type="InterPro" id="IPR036020">
    <property type="entry name" value="WW_dom_sf"/>
</dbReference>
<protein>
    <submittedName>
        <fullName evidence="5">Rho GTPase activating protein 39</fullName>
    </submittedName>
</protein>
<dbReference type="CDD" id="cd00159">
    <property type="entry name" value="RhoGAP"/>
    <property type="match status" value="1"/>
</dbReference>
<dbReference type="PANTHER" id="PTHR45876:SF8">
    <property type="entry name" value="FI04035P"/>
    <property type="match status" value="1"/>
</dbReference>
<dbReference type="PANTHER" id="PTHR45876">
    <property type="entry name" value="FI04035P"/>
    <property type="match status" value="1"/>
</dbReference>
<evidence type="ECO:0000313" key="5">
    <source>
        <dbReference type="EMBL" id="KAK8894624.1"/>
    </source>
</evidence>
<proteinExistence type="predicted"/>
<evidence type="ECO:0000259" key="2">
    <source>
        <dbReference type="PROSITE" id="PS50020"/>
    </source>
</evidence>
<dbReference type="InterPro" id="IPR038185">
    <property type="entry name" value="MyTH4_dom_sf"/>
</dbReference>
<comment type="caution">
    <text evidence="5">The sequence shown here is derived from an EMBL/GenBank/DDBJ whole genome shotgun (WGS) entry which is preliminary data.</text>
</comment>
<feature type="domain" description="Rho-GAP" evidence="3">
    <location>
        <begin position="299"/>
        <end position="494"/>
    </location>
</feature>
<dbReference type="Gene3D" id="1.25.40.530">
    <property type="entry name" value="MyTH4 domain"/>
    <property type="match status" value="1"/>
</dbReference>
<sequence>MTDVWFRYRDDDRKSYYYNNSTHETTWSFPVGRGSVWDAVSKRKLKLPTRTKLRPPPPPKPPASESSDDEEYSSNQSEKEQSEQSEVSEHSEGPVGPVVADYTQELVDKWGRVAFEFSKFESEHMNKLKKDKFSNSDKPIEAPLLSSVKKGDSKTALKNYKIILKQAGVPVAKGLKGNETMLDLIQTLGESHELVNEAYAGLWKQTTNCKKDHLTLLLDMFLVLSTSFVPSRFMFTPLLKHLATLAGSDKYARFVLIRLYDTISRGQPLQKCTSDDDIKVILNHYKKGNCNFGVSQYELFFNQYQSRPTAPIPYIEYSLLEYVRNQGGRDKQNIFRSAGNKKTIDSLVQKGNSEKDLLEGQNLDDVASLFKRWLELMPGRLIQIKYQKEFQAATSDIGDQDPAIEFVNTLPDSVQAILKYLVGFLRDFAENSSVTQMSLDDFATVFGRIVVYEDQDAEPMKFTQQVKYFMKSILDKWDIGDSYPIPEAMMKEKK</sequence>
<evidence type="ECO:0000256" key="1">
    <source>
        <dbReference type="SAM" id="MobiDB-lite"/>
    </source>
</evidence>
<accession>A0ABR2KU23</accession>
<dbReference type="PROSITE" id="PS50020">
    <property type="entry name" value="WW_DOMAIN_2"/>
    <property type="match status" value="1"/>
</dbReference>
<feature type="domain" description="MyTH4" evidence="4">
    <location>
        <begin position="135"/>
        <end position="282"/>
    </location>
</feature>
<dbReference type="Gene3D" id="2.20.70.10">
    <property type="match status" value="1"/>
</dbReference>
<dbReference type="CDD" id="cd00201">
    <property type="entry name" value="WW"/>
    <property type="match status" value="1"/>
</dbReference>
<keyword evidence="6" id="KW-1185">Reference proteome</keyword>
<gene>
    <name evidence="5" type="ORF">M9Y10_023061</name>
</gene>
<feature type="region of interest" description="Disordered" evidence="1">
    <location>
        <begin position="47"/>
        <end position="96"/>
    </location>
</feature>
<name>A0ABR2KU23_9EUKA</name>
<evidence type="ECO:0000313" key="6">
    <source>
        <dbReference type="Proteomes" id="UP001470230"/>
    </source>
</evidence>
<dbReference type="InterPro" id="IPR000198">
    <property type="entry name" value="RhoGAP_dom"/>
</dbReference>
<dbReference type="PROSITE" id="PS50238">
    <property type="entry name" value="RHOGAP"/>
    <property type="match status" value="1"/>
</dbReference>
<feature type="compositionally biased region" description="Basic and acidic residues" evidence="1">
    <location>
        <begin position="77"/>
        <end position="92"/>
    </location>
</feature>
<dbReference type="SUPFAM" id="SSF48350">
    <property type="entry name" value="GTPase activation domain, GAP"/>
    <property type="match status" value="1"/>
</dbReference>
<feature type="domain" description="WW" evidence="2">
    <location>
        <begin position="1"/>
        <end position="32"/>
    </location>
</feature>
<dbReference type="PROSITE" id="PS51016">
    <property type="entry name" value="MYTH4"/>
    <property type="match status" value="1"/>
</dbReference>
<evidence type="ECO:0000259" key="3">
    <source>
        <dbReference type="PROSITE" id="PS50238"/>
    </source>
</evidence>
<organism evidence="5 6">
    <name type="scientific">Tritrichomonas musculus</name>
    <dbReference type="NCBI Taxonomy" id="1915356"/>
    <lineage>
        <taxon>Eukaryota</taxon>
        <taxon>Metamonada</taxon>
        <taxon>Parabasalia</taxon>
        <taxon>Tritrichomonadida</taxon>
        <taxon>Tritrichomonadidae</taxon>
        <taxon>Tritrichomonas</taxon>
    </lineage>
</organism>
<dbReference type="Proteomes" id="UP001470230">
    <property type="component" value="Unassembled WGS sequence"/>
</dbReference>
<reference evidence="5 6" key="1">
    <citation type="submission" date="2024-04" db="EMBL/GenBank/DDBJ databases">
        <title>Tritrichomonas musculus Genome.</title>
        <authorList>
            <person name="Alves-Ferreira E."/>
            <person name="Grigg M."/>
            <person name="Lorenzi H."/>
            <person name="Galac M."/>
        </authorList>
    </citation>
    <scope>NUCLEOTIDE SEQUENCE [LARGE SCALE GENOMIC DNA]</scope>
    <source>
        <strain evidence="5 6">EAF2021</strain>
    </source>
</reference>